<dbReference type="EMBL" id="LRBV02000009">
    <property type="status" value="NOT_ANNOTATED_CDS"/>
    <property type="molecule type" value="Genomic_DNA"/>
</dbReference>
<evidence type="ECO:0000256" key="2">
    <source>
        <dbReference type="ARBA" id="ARBA00022729"/>
    </source>
</evidence>
<evidence type="ECO:0000259" key="4">
    <source>
        <dbReference type="Pfam" id="PF13947"/>
    </source>
</evidence>
<feature type="signal peptide" evidence="3">
    <location>
        <begin position="1"/>
        <end position="23"/>
    </location>
</feature>
<name>A0A7N2MLU4_QUELO</name>
<feature type="chain" id="PRO_5029716702" description="Wall-associated receptor kinase galacturonan-binding domain-containing protein" evidence="3">
    <location>
        <begin position="24"/>
        <end position="299"/>
    </location>
</feature>
<reference evidence="5 6" key="1">
    <citation type="journal article" date="2016" name="G3 (Bethesda)">
        <title>First Draft Assembly and Annotation of the Genome of a California Endemic Oak Quercus lobata Nee (Fagaceae).</title>
        <authorList>
            <person name="Sork V.L."/>
            <person name="Fitz-Gibbon S.T."/>
            <person name="Puiu D."/>
            <person name="Crepeau M."/>
            <person name="Gugger P.F."/>
            <person name="Sherman R."/>
            <person name="Stevens K."/>
            <person name="Langley C.H."/>
            <person name="Pellegrini M."/>
            <person name="Salzberg S.L."/>
        </authorList>
    </citation>
    <scope>NUCLEOTIDE SEQUENCE [LARGE SCALE GENOMIC DNA]</scope>
    <source>
        <strain evidence="5 6">cv. SW786</strain>
    </source>
</reference>
<dbReference type="Gramene" id="QL09p030654:mrna">
    <property type="protein sequence ID" value="QL09p030654:mrna"/>
    <property type="gene ID" value="QL09p030654"/>
</dbReference>
<dbReference type="GO" id="GO:0016020">
    <property type="term" value="C:membrane"/>
    <property type="evidence" value="ECO:0007669"/>
    <property type="project" value="UniProtKB-SubCell"/>
</dbReference>
<evidence type="ECO:0000256" key="3">
    <source>
        <dbReference type="SAM" id="SignalP"/>
    </source>
</evidence>
<dbReference type="Proteomes" id="UP000594261">
    <property type="component" value="Chromosome 9"/>
</dbReference>
<dbReference type="AlphaFoldDB" id="A0A7N2MLU4"/>
<dbReference type="InParanoid" id="A0A7N2MLU4"/>
<proteinExistence type="predicted"/>
<accession>A0A7N2MLU4</accession>
<dbReference type="EnsemblPlants" id="QL09p030654:mrna">
    <property type="protein sequence ID" value="QL09p030654:mrna"/>
    <property type="gene ID" value="QL09p030654"/>
</dbReference>
<keyword evidence="6" id="KW-1185">Reference proteome</keyword>
<dbReference type="FunFam" id="2.10.25.10:FF:000628">
    <property type="entry name" value="Wall-associated receptor kinase 2"/>
    <property type="match status" value="1"/>
</dbReference>
<dbReference type="PANTHER" id="PTHR33491">
    <property type="entry name" value="OSJNBA0016N04.9 PROTEIN"/>
    <property type="match status" value="1"/>
</dbReference>
<keyword evidence="2 3" id="KW-0732">Signal</keyword>
<sequence length="299" mass="32085">MALRGMLLQQLLLLLGLIILAASQPTSNCKRSCGNVDIPYPFGTEEGCYLDKSFLITCDTNTSKSKPLLRSSNVTVLNISLDGELRVSYSIARDCYNESGVRASETYSGLNLTKFAISFKKNKFTAVGCDTVALIQGFGEKDYATGCISLCDNADSVDDGSCSGIGCCQTSIPAGVSDFFVGLGSLKNHPPVLNFNPCSFGFVVEETAYNFSSSDLKNLGNTDTVPVVLDWAVGNETCQKAKTNSTSYACKAENSACYESNNGPGYRCKCSPGFQGNPYLPYGCLDIDECKTSNPCYKD</sequence>
<evidence type="ECO:0000313" key="5">
    <source>
        <dbReference type="EnsemblPlants" id="QL09p030654:mrna"/>
    </source>
</evidence>
<comment type="subcellular location">
    <subcellularLocation>
        <location evidence="1">Membrane</location>
        <topology evidence="1">Single-pass membrane protein</topology>
    </subcellularLocation>
</comment>
<protein>
    <recommendedName>
        <fullName evidence="4">Wall-associated receptor kinase galacturonan-binding domain-containing protein</fullName>
    </recommendedName>
</protein>
<feature type="domain" description="Wall-associated receptor kinase galacturonan-binding" evidence="4">
    <location>
        <begin position="29"/>
        <end position="87"/>
    </location>
</feature>
<dbReference type="OMA" id="ETCKAAQ"/>
<dbReference type="Pfam" id="PF13947">
    <property type="entry name" value="GUB_WAK_bind"/>
    <property type="match status" value="1"/>
</dbReference>
<reference evidence="5" key="2">
    <citation type="submission" date="2021-01" db="UniProtKB">
        <authorList>
            <consortium name="EnsemblPlants"/>
        </authorList>
    </citation>
    <scope>IDENTIFICATION</scope>
</reference>
<dbReference type="InterPro" id="IPR025287">
    <property type="entry name" value="WAK_GUB"/>
</dbReference>
<evidence type="ECO:0000256" key="1">
    <source>
        <dbReference type="ARBA" id="ARBA00004167"/>
    </source>
</evidence>
<dbReference type="GO" id="GO:0030247">
    <property type="term" value="F:polysaccharide binding"/>
    <property type="evidence" value="ECO:0007669"/>
    <property type="project" value="InterPro"/>
</dbReference>
<evidence type="ECO:0000313" key="6">
    <source>
        <dbReference type="Proteomes" id="UP000594261"/>
    </source>
</evidence>
<organism evidence="5 6">
    <name type="scientific">Quercus lobata</name>
    <name type="common">Valley oak</name>
    <dbReference type="NCBI Taxonomy" id="97700"/>
    <lineage>
        <taxon>Eukaryota</taxon>
        <taxon>Viridiplantae</taxon>
        <taxon>Streptophyta</taxon>
        <taxon>Embryophyta</taxon>
        <taxon>Tracheophyta</taxon>
        <taxon>Spermatophyta</taxon>
        <taxon>Magnoliopsida</taxon>
        <taxon>eudicotyledons</taxon>
        <taxon>Gunneridae</taxon>
        <taxon>Pentapetalae</taxon>
        <taxon>rosids</taxon>
        <taxon>fabids</taxon>
        <taxon>Fagales</taxon>
        <taxon>Fagaceae</taxon>
        <taxon>Quercus</taxon>
    </lineage>
</organism>